<evidence type="ECO:0000256" key="1">
    <source>
        <dbReference type="ARBA" id="ARBA00010871"/>
    </source>
</evidence>
<evidence type="ECO:0000313" key="7">
    <source>
        <dbReference type="Proteomes" id="UP000177372"/>
    </source>
</evidence>
<dbReference type="GO" id="GO:0008716">
    <property type="term" value="F:D-alanine-D-alanine ligase activity"/>
    <property type="evidence" value="ECO:0007669"/>
    <property type="project" value="InterPro"/>
</dbReference>
<keyword evidence="4" id="KW-0067">ATP-binding</keyword>
<dbReference type="Pfam" id="PF07478">
    <property type="entry name" value="Dala_Dala_lig_C"/>
    <property type="match status" value="1"/>
</dbReference>
<dbReference type="GO" id="GO:0046872">
    <property type="term" value="F:metal ion binding"/>
    <property type="evidence" value="ECO:0007669"/>
    <property type="project" value="InterPro"/>
</dbReference>
<dbReference type="InterPro" id="IPR011127">
    <property type="entry name" value="Dala_Dala_lig_N"/>
</dbReference>
<dbReference type="Gene3D" id="3.30.1490.20">
    <property type="entry name" value="ATP-grasp fold, A domain"/>
    <property type="match status" value="1"/>
</dbReference>
<evidence type="ECO:0000256" key="3">
    <source>
        <dbReference type="ARBA" id="ARBA00023316"/>
    </source>
</evidence>
<dbReference type="Proteomes" id="UP000177372">
    <property type="component" value="Unassembled WGS sequence"/>
</dbReference>
<keyword evidence="3" id="KW-0961">Cell wall biogenesis/degradation</keyword>
<dbReference type="Gene3D" id="3.30.470.20">
    <property type="entry name" value="ATP-grasp fold, B domain"/>
    <property type="match status" value="1"/>
</dbReference>
<comment type="caution">
    <text evidence="6">The sequence shown here is derived from an EMBL/GenBank/DDBJ whole genome shotgun (WGS) entry which is preliminary data.</text>
</comment>
<dbReference type="PANTHER" id="PTHR23132:SF23">
    <property type="entry name" value="D-ALANINE--D-ALANINE LIGASE B"/>
    <property type="match status" value="1"/>
</dbReference>
<dbReference type="Pfam" id="PF01820">
    <property type="entry name" value="Dala_Dala_lig_N"/>
    <property type="match status" value="1"/>
</dbReference>
<evidence type="ECO:0000256" key="2">
    <source>
        <dbReference type="ARBA" id="ARBA00022598"/>
    </source>
</evidence>
<dbReference type="InterPro" id="IPR016185">
    <property type="entry name" value="PreATP-grasp_dom_sf"/>
</dbReference>
<accession>A0A1F6F3H9</accession>
<organism evidence="6 7">
    <name type="scientific">Candidatus Kaiserbacteria bacterium RIFCSPLOWO2_01_FULL_54_13</name>
    <dbReference type="NCBI Taxonomy" id="1798512"/>
    <lineage>
        <taxon>Bacteria</taxon>
        <taxon>Candidatus Kaiseribacteriota</taxon>
    </lineage>
</organism>
<dbReference type="AlphaFoldDB" id="A0A1F6F3H9"/>
<dbReference type="Gene3D" id="3.40.50.20">
    <property type="match status" value="1"/>
</dbReference>
<reference evidence="6 7" key="1">
    <citation type="journal article" date="2016" name="Nat. Commun.">
        <title>Thousands of microbial genomes shed light on interconnected biogeochemical processes in an aquifer system.</title>
        <authorList>
            <person name="Anantharaman K."/>
            <person name="Brown C.T."/>
            <person name="Hug L.A."/>
            <person name="Sharon I."/>
            <person name="Castelle C.J."/>
            <person name="Probst A.J."/>
            <person name="Thomas B.C."/>
            <person name="Singh A."/>
            <person name="Wilkins M.J."/>
            <person name="Karaoz U."/>
            <person name="Brodie E.L."/>
            <person name="Williams K.H."/>
            <person name="Hubbard S.S."/>
            <person name="Banfield J.F."/>
        </authorList>
    </citation>
    <scope>NUCLEOTIDE SEQUENCE [LARGE SCALE GENOMIC DNA]</scope>
</reference>
<keyword evidence="4" id="KW-0547">Nucleotide-binding</keyword>
<evidence type="ECO:0000313" key="6">
    <source>
        <dbReference type="EMBL" id="OGG80429.1"/>
    </source>
</evidence>
<dbReference type="InterPro" id="IPR013815">
    <property type="entry name" value="ATP_grasp_subdomain_1"/>
</dbReference>
<dbReference type="InterPro" id="IPR011761">
    <property type="entry name" value="ATP-grasp"/>
</dbReference>
<dbReference type="InterPro" id="IPR011095">
    <property type="entry name" value="Dala_Dala_lig_C"/>
</dbReference>
<proteinExistence type="inferred from homology"/>
<evidence type="ECO:0000259" key="5">
    <source>
        <dbReference type="PROSITE" id="PS50975"/>
    </source>
</evidence>
<dbReference type="PROSITE" id="PS50975">
    <property type="entry name" value="ATP_GRASP"/>
    <property type="match status" value="1"/>
</dbReference>
<feature type="domain" description="ATP-grasp" evidence="5">
    <location>
        <begin position="111"/>
        <end position="318"/>
    </location>
</feature>
<protein>
    <recommendedName>
        <fullName evidence="5">ATP-grasp domain-containing protein</fullName>
    </recommendedName>
</protein>
<dbReference type="GO" id="GO:0005524">
    <property type="term" value="F:ATP binding"/>
    <property type="evidence" value="ECO:0007669"/>
    <property type="project" value="UniProtKB-UniRule"/>
</dbReference>
<comment type="similarity">
    <text evidence="1">Belongs to the D-alanine--D-alanine ligase family.</text>
</comment>
<gene>
    <name evidence="6" type="ORF">A3A39_02640</name>
</gene>
<sequence>MTRMVVGVLRGGTSSEYPLSLKTGAAIMATLPEEKYETRDILIDREGMWHLRGMPATPARALAQVDVVLNALHGGVGEDGTVQRMLDRAGVPYAGSRALSSGISLNKIRAREVLRNAEIPMPRAVSFSLQNSMSTDDMAEAVFSSFGPPYLVKPPAEGSSRGLRYASTIVALPDAIGDVLDEFGTALVEEYLRGAHVTIGVIEFFRDEPVYALPPTHIDLPEGALFYDPQVEEHARAKHIVPSRFSHEIKALIMELARKAHRALRLAHFSDADFIVTRRGPVLLEVNASPHLHEDAAFPRMLEAVGSSLREFLEHAIRLARS</sequence>
<name>A0A1F6F3H9_9BACT</name>
<keyword evidence="2" id="KW-0436">Ligase</keyword>
<dbReference type="STRING" id="1798512.A3A39_02640"/>
<dbReference type="SUPFAM" id="SSF56059">
    <property type="entry name" value="Glutathione synthetase ATP-binding domain-like"/>
    <property type="match status" value="1"/>
</dbReference>
<dbReference type="GO" id="GO:0071555">
    <property type="term" value="P:cell wall organization"/>
    <property type="evidence" value="ECO:0007669"/>
    <property type="project" value="UniProtKB-KW"/>
</dbReference>
<evidence type="ECO:0000256" key="4">
    <source>
        <dbReference type="PROSITE-ProRule" id="PRU00409"/>
    </source>
</evidence>
<dbReference type="EMBL" id="MFLZ01000008">
    <property type="protein sequence ID" value="OGG80429.1"/>
    <property type="molecule type" value="Genomic_DNA"/>
</dbReference>
<dbReference type="SUPFAM" id="SSF52440">
    <property type="entry name" value="PreATP-grasp domain"/>
    <property type="match status" value="1"/>
</dbReference>
<dbReference type="PANTHER" id="PTHR23132">
    <property type="entry name" value="D-ALANINE--D-ALANINE LIGASE"/>
    <property type="match status" value="1"/>
</dbReference>